<evidence type="ECO:0000313" key="2">
    <source>
        <dbReference type="EMBL" id="CAB4668782.1"/>
    </source>
</evidence>
<evidence type="ECO:0000259" key="1">
    <source>
        <dbReference type="Pfam" id="PF01476"/>
    </source>
</evidence>
<feature type="domain" description="LysM" evidence="1">
    <location>
        <begin position="69"/>
        <end position="116"/>
    </location>
</feature>
<organism evidence="3">
    <name type="scientific">freshwater metagenome</name>
    <dbReference type="NCBI Taxonomy" id="449393"/>
    <lineage>
        <taxon>unclassified sequences</taxon>
        <taxon>metagenomes</taxon>
        <taxon>ecological metagenomes</taxon>
    </lineage>
</organism>
<dbReference type="EMBL" id="CAEZZC010000003">
    <property type="protein sequence ID" value="CAB4743014.1"/>
    <property type="molecule type" value="Genomic_DNA"/>
</dbReference>
<reference evidence="3" key="1">
    <citation type="submission" date="2020-05" db="EMBL/GenBank/DDBJ databases">
        <authorList>
            <person name="Chiriac C."/>
            <person name="Salcher M."/>
            <person name="Ghai R."/>
            <person name="Kavagutti S V."/>
        </authorList>
    </citation>
    <scope>NUCLEOTIDE SEQUENCE</scope>
</reference>
<dbReference type="AlphaFoldDB" id="A0A6J6T7V3"/>
<evidence type="ECO:0000313" key="5">
    <source>
        <dbReference type="EMBL" id="CAB4915649.1"/>
    </source>
</evidence>
<dbReference type="EMBL" id="CAFBMV010000002">
    <property type="protein sequence ID" value="CAB4915649.1"/>
    <property type="molecule type" value="Genomic_DNA"/>
</dbReference>
<dbReference type="EMBL" id="CAEZWT010000029">
    <property type="protein sequence ID" value="CAB4668782.1"/>
    <property type="molecule type" value="Genomic_DNA"/>
</dbReference>
<accession>A0A6J6T7V3</accession>
<protein>
    <submittedName>
        <fullName evidence="3">Unannotated protein</fullName>
    </submittedName>
</protein>
<dbReference type="EMBL" id="CAFBQL010000001">
    <property type="protein sequence ID" value="CAB5051678.1"/>
    <property type="molecule type" value="Genomic_DNA"/>
</dbReference>
<dbReference type="CDD" id="cd00118">
    <property type="entry name" value="LysM"/>
    <property type="match status" value="1"/>
</dbReference>
<dbReference type="EMBL" id="CAFBLE010000007">
    <property type="protein sequence ID" value="CAB4870328.1"/>
    <property type="molecule type" value="Genomic_DNA"/>
</dbReference>
<dbReference type="InterPro" id="IPR036779">
    <property type="entry name" value="LysM_dom_sf"/>
</dbReference>
<evidence type="ECO:0000313" key="3">
    <source>
        <dbReference type="EMBL" id="CAB4743014.1"/>
    </source>
</evidence>
<sequence>MSAIALNYPSRSMNVSSRTGASRLTRRGRLARFLVVFSLAIVLGAAFSMKAGAGSVVTQSDTQTFITVVVAPGQTLWSIASDESHGRDIRGLIGAIMEANSLTLPDVSAGDLLRIPA</sequence>
<evidence type="ECO:0000313" key="6">
    <source>
        <dbReference type="EMBL" id="CAB5051678.1"/>
    </source>
</evidence>
<dbReference type="Pfam" id="PF01476">
    <property type="entry name" value="LysM"/>
    <property type="match status" value="1"/>
</dbReference>
<evidence type="ECO:0000313" key="4">
    <source>
        <dbReference type="EMBL" id="CAB4870328.1"/>
    </source>
</evidence>
<name>A0A6J6T7V3_9ZZZZ</name>
<gene>
    <name evidence="2" type="ORF">UFOPK2289_00997</name>
    <name evidence="3" type="ORF">UFOPK2822_00306</name>
    <name evidence="4" type="ORF">UFOPK3346_00995</name>
    <name evidence="5" type="ORF">UFOPK3670_00342</name>
    <name evidence="6" type="ORF">UFOPK4308_00102</name>
</gene>
<proteinExistence type="predicted"/>
<dbReference type="Gene3D" id="3.10.350.10">
    <property type="entry name" value="LysM domain"/>
    <property type="match status" value="1"/>
</dbReference>
<dbReference type="InterPro" id="IPR018392">
    <property type="entry name" value="LysM"/>
</dbReference>